<keyword evidence="3" id="KW-0460">Magnesium</keyword>
<dbReference type="InterPro" id="IPR036849">
    <property type="entry name" value="Enolase-like_C_sf"/>
</dbReference>
<evidence type="ECO:0000313" key="6">
    <source>
        <dbReference type="EMBL" id="AKA77120.1"/>
    </source>
</evidence>
<evidence type="ECO:0000313" key="20">
    <source>
        <dbReference type="Proteomes" id="UP000267993"/>
    </source>
</evidence>
<feature type="domain" description="Mandelate racemase/muconate lactonizing enzyme C-terminal" evidence="4">
    <location>
        <begin position="141"/>
        <end position="236"/>
    </location>
</feature>
<dbReference type="Proteomes" id="UP000076770">
    <property type="component" value="Chromosome i"/>
</dbReference>
<dbReference type="Pfam" id="PF02746">
    <property type="entry name" value="MR_MLE_N"/>
    <property type="match status" value="1"/>
</dbReference>
<evidence type="ECO:0000256" key="1">
    <source>
        <dbReference type="ARBA" id="ARBA00001946"/>
    </source>
</evidence>
<name>A0A0E3MI85_SACSO</name>
<dbReference type="Gene3D" id="3.20.20.120">
    <property type="entry name" value="Enolase-like C-terminal domain"/>
    <property type="match status" value="1"/>
</dbReference>
<evidence type="ECO:0000313" key="17">
    <source>
        <dbReference type="Proteomes" id="UP000033085"/>
    </source>
</evidence>
<dbReference type="KEGG" id="ssol:SULB_2250"/>
<evidence type="ECO:0000259" key="4">
    <source>
        <dbReference type="SMART" id="SM00922"/>
    </source>
</evidence>
<dbReference type="EMBL" id="CP033237">
    <property type="protein sequence ID" value="AZF74143.1"/>
    <property type="molecule type" value="Genomic_DNA"/>
</dbReference>
<evidence type="ECO:0000256" key="2">
    <source>
        <dbReference type="ARBA" id="ARBA00022723"/>
    </source>
</evidence>
<reference evidence="7" key="5">
    <citation type="submission" date="2018-10" db="EMBL/GenBank/DDBJ databases">
        <authorList>
            <person name="McCarthy S."/>
            <person name="Gradnigo J."/>
            <person name="Johnson T."/>
            <person name="Payne S."/>
            <person name="Lipzen A."/>
            <person name="Schackwitz W."/>
            <person name="Martin J."/>
            <person name="Moriyama E."/>
            <person name="Blum P."/>
        </authorList>
    </citation>
    <scope>NUCLEOTIDE SEQUENCE</scope>
    <source>
        <strain evidence="5">SARC-B</strain>
        <strain evidence="6">SARC-C</strain>
        <strain evidence="7">SULA</strain>
    </source>
</reference>
<dbReference type="InterPro" id="IPR013342">
    <property type="entry name" value="Mandelate_racemase_C"/>
</dbReference>
<evidence type="ECO:0000313" key="10">
    <source>
        <dbReference type="EMBL" id="AZF74143.1"/>
    </source>
</evidence>
<dbReference type="CDD" id="cd03316">
    <property type="entry name" value="MR_like"/>
    <property type="match status" value="1"/>
</dbReference>
<dbReference type="RefSeq" id="WP_009991888.1">
    <property type="nucleotide sequence ID" value="NZ_CP011055.2"/>
</dbReference>
<evidence type="ECO:0000313" key="26">
    <source>
        <dbReference type="Proteomes" id="UP000282269"/>
    </source>
</evidence>
<evidence type="ECO:0000313" key="22">
    <source>
        <dbReference type="Proteomes" id="UP000273194"/>
    </source>
</evidence>
<evidence type="ECO:0000313" key="8">
    <source>
        <dbReference type="EMBL" id="AZF68903.1"/>
    </source>
</evidence>
<dbReference type="Pfam" id="PF13378">
    <property type="entry name" value="MR_MLE_C"/>
    <property type="match status" value="1"/>
</dbReference>
<evidence type="ECO:0000256" key="3">
    <source>
        <dbReference type="ARBA" id="ARBA00022842"/>
    </source>
</evidence>
<dbReference type="Proteomes" id="UP000278715">
    <property type="component" value="Chromosome"/>
</dbReference>
<accession>A0A0E3MI85</accession>
<proteinExistence type="predicted"/>
<evidence type="ECO:0000313" key="11">
    <source>
        <dbReference type="EMBL" id="AZF76766.1"/>
    </source>
</evidence>
<evidence type="ECO:0000313" key="5">
    <source>
        <dbReference type="EMBL" id="AKA74425.1"/>
    </source>
</evidence>
<reference evidence="16 17" key="1">
    <citation type="journal article" date="2015" name="Genome Announc.">
        <title>Complete Genome Sequence of Sulfolobus solfataricus Strain 98/2 and Evolved Derivatives.</title>
        <authorList>
            <person name="McCarthy S."/>
            <person name="Gradnigo J."/>
            <person name="Johnson T."/>
            <person name="Payne S."/>
            <person name="Lipzen A."/>
            <person name="Martin J."/>
            <person name="Schackwitz W."/>
            <person name="Moriyama E."/>
            <person name="Blum P."/>
        </authorList>
    </citation>
    <scope>NUCLEOTIDE SEQUENCE [LARGE SCALE GENOMIC DNA]</scope>
    <source>
        <strain evidence="16">98/2 SULC</strain>
        <strain evidence="5">SARC-B</strain>
        <strain evidence="6">SARC-C</strain>
        <strain evidence="7 18">SULA</strain>
        <strain evidence="17">SULB</strain>
    </source>
</reference>
<gene>
    <name evidence="15" type="ORF">SSOP1_1356</name>
    <name evidence="7" type="ORF">SULA_2249</name>
    <name evidence="5" type="ORF">SULB_2250</name>
    <name evidence="6" type="ORF">SULC_2247</name>
    <name evidence="8" type="ORF">SULG_11365</name>
    <name evidence="9" type="ORF">SULH_11365</name>
    <name evidence="10" type="ORF">SULI_11365</name>
    <name evidence="11" type="ORF">SULM_11355</name>
    <name evidence="12" type="ORF">SULN_11355</name>
    <name evidence="13" type="ORF">SULO_11365</name>
    <name evidence="14" type="ORF">SULZ_11360</name>
</gene>
<dbReference type="EMBL" id="CP033241">
    <property type="protein sequence ID" value="AZF84561.1"/>
    <property type="molecule type" value="Genomic_DNA"/>
</dbReference>
<dbReference type="PATRIC" id="fig|2287.6.peg.2324"/>
<dbReference type="GO" id="GO:0016052">
    <property type="term" value="P:carbohydrate catabolic process"/>
    <property type="evidence" value="ECO:0007669"/>
    <property type="project" value="TreeGrafter"/>
</dbReference>
<evidence type="ECO:0000313" key="25">
    <source>
        <dbReference type="Proteomes" id="UP000278715"/>
    </source>
</evidence>
<reference evidence="15" key="3">
    <citation type="submission" date="2016-04" db="EMBL/GenBank/DDBJ databases">
        <authorList>
            <person name="Evans L.H."/>
            <person name="Alamgir A."/>
            <person name="Owens N."/>
            <person name="Weber N.D."/>
            <person name="Virtaneva K."/>
            <person name="Barbian K."/>
            <person name="Babar A."/>
            <person name="Rosenke K."/>
        </authorList>
    </citation>
    <scope>NUCLEOTIDE SEQUENCE</scope>
    <source>
        <strain evidence="15">P1</strain>
    </source>
</reference>
<dbReference type="Proteomes" id="UP000282269">
    <property type="component" value="Chromosome"/>
</dbReference>
<dbReference type="SUPFAM" id="SSF54826">
    <property type="entry name" value="Enolase N-terminal domain-like"/>
    <property type="match status" value="1"/>
</dbReference>
<dbReference type="EMBL" id="CP033236">
    <property type="protein sequence ID" value="AZF71523.1"/>
    <property type="molecule type" value="Genomic_DNA"/>
</dbReference>
<dbReference type="Proteomes" id="UP000273194">
    <property type="component" value="Chromosome"/>
</dbReference>
<evidence type="ECO:0000313" key="19">
    <source>
        <dbReference type="Proteomes" id="UP000076770"/>
    </source>
</evidence>
<dbReference type="KEGG" id="ssoa:SULA_2249"/>
<comment type="cofactor">
    <cofactor evidence="1">
        <name>Mg(2+)</name>
        <dbReference type="ChEBI" id="CHEBI:18420"/>
    </cofactor>
</comment>
<dbReference type="GO" id="GO:0016836">
    <property type="term" value="F:hydro-lyase activity"/>
    <property type="evidence" value="ECO:0007669"/>
    <property type="project" value="TreeGrafter"/>
</dbReference>
<dbReference type="EMBL" id="CP033235">
    <property type="protein sequence ID" value="AZF68903.1"/>
    <property type="molecule type" value="Genomic_DNA"/>
</dbReference>
<evidence type="ECO:0000313" key="13">
    <source>
        <dbReference type="EMBL" id="AZF81977.1"/>
    </source>
</evidence>
<dbReference type="EMBL" id="CP033239">
    <property type="protein sequence ID" value="AZF79373.1"/>
    <property type="molecule type" value="Genomic_DNA"/>
</dbReference>
<dbReference type="OMA" id="YASFPRY"/>
<dbReference type="AlphaFoldDB" id="A0A0E3MI85"/>
<dbReference type="EMBL" id="LT549890">
    <property type="protein sequence ID" value="SAI84910.1"/>
    <property type="molecule type" value="Genomic_DNA"/>
</dbReference>
<dbReference type="Proteomes" id="UP000275843">
    <property type="component" value="Chromosome"/>
</dbReference>
<dbReference type="SMART" id="SM00922">
    <property type="entry name" value="MR_MLE"/>
    <property type="match status" value="1"/>
</dbReference>
<dbReference type="EMBL" id="CP033238">
    <property type="protein sequence ID" value="AZF76766.1"/>
    <property type="molecule type" value="Genomic_DNA"/>
</dbReference>
<dbReference type="Proteomes" id="UP000269431">
    <property type="component" value="Chromosome"/>
</dbReference>
<keyword evidence="2" id="KW-0479">Metal-binding</keyword>
<dbReference type="EMBL" id="CP011055">
    <property type="protein sequence ID" value="AKA74425.1"/>
    <property type="molecule type" value="Genomic_DNA"/>
</dbReference>
<dbReference type="KEGG" id="ssof:SULC_2247"/>
<evidence type="ECO:0000313" key="16">
    <source>
        <dbReference type="Proteomes" id="UP000033057"/>
    </source>
</evidence>
<dbReference type="OrthoDB" id="372081at2157"/>
<evidence type="ECO:0000313" key="23">
    <source>
        <dbReference type="Proteomes" id="UP000273443"/>
    </source>
</evidence>
<evidence type="ECO:0000313" key="24">
    <source>
        <dbReference type="Proteomes" id="UP000275843"/>
    </source>
</evidence>
<evidence type="ECO:0000313" key="18">
    <source>
        <dbReference type="Proteomes" id="UP000033106"/>
    </source>
</evidence>
<dbReference type="InterPro" id="IPR013341">
    <property type="entry name" value="Mandelate_racemase_N_dom"/>
</dbReference>
<evidence type="ECO:0000313" key="14">
    <source>
        <dbReference type="EMBL" id="AZF84561.1"/>
    </source>
</evidence>
<dbReference type="PANTHER" id="PTHR13794:SF58">
    <property type="entry name" value="MITOCHONDRIAL ENOLASE SUPERFAMILY MEMBER 1"/>
    <property type="match status" value="1"/>
</dbReference>
<dbReference type="Proteomes" id="UP000033057">
    <property type="component" value="Chromosome"/>
</dbReference>
<evidence type="ECO:0000313" key="12">
    <source>
        <dbReference type="EMBL" id="AZF79373.1"/>
    </source>
</evidence>
<dbReference type="Proteomes" id="UP000033106">
    <property type="component" value="Chromosome"/>
</dbReference>
<dbReference type="EMBL" id="CP011057">
    <property type="protein sequence ID" value="AKA79813.1"/>
    <property type="molecule type" value="Genomic_DNA"/>
</dbReference>
<dbReference type="EMBL" id="CP033240">
    <property type="protein sequence ID" value="AZF81977.1"/>
    <property type="molecule type" value="Genomic_DNA"/>
</dbReference>
<dbReference type="GO" id="GO:0000287">
    <property type="term" value="F:magnesium ion binding"/>
    <property type="evidence" value="ECO:0007669"/>
    <property type="project" value="TreeGrafter"/>
</dbReference>
<evidence type="ECO:0000313" key="9">
    <source>
        <dbReference type="EMBL" id="AZF71523.1"/>
    </source>
</evidence>
<organism evidence="7 18">
    <name type="scientific">Saccharolobus solfataricus</name>
    <name type="common">Sulfolobus solfataricus</name>
    <dbReference type="NCBI Taxonomy" id="2287"/>
    <lineage>
        <taxon>Archaea</taxon>
        <taxon>Thermoproteota</taxon>
        <taxon>Thermoprotei</taxon>
        <taxon>Sulfolobales</taxon>
        <taxon>Sulfolobaceae</taxon>
        <taxon>Saccharolobus</taxon>
    </lineage>
</organism>
<evidence type="ECO:0000313" key="15">
    <source>
        <dbReference type="EMBL" id="SAI84910.1"/>
    </source>
</evidence>
<dbReference type="Gene3D" id="3.30.390.10">
    <property type="entry name" value="Enolase-like, N-terminal domain"/>
    <property type="match status" value="1"/>
</dbReference>
<dbReference type="SUPFAM" id="SSF51604">
    <property type="entry name" value="Enolase C-terminal domain-like"/>
    <property type="match status" value="1"/>
</dbReference>
<evidence type="ECO:0000313" key="21">
    <source>
        <dbReference type="Proteomes" id="UP000269431"/>
    </source>
</evidence>
<dbReference type="SFLD" id="SFLDS00001">
    <property type="entry name" value="Enolase"/>
    <property type="match status" value="1"/>
</dbReference>
<dbReference type="Proteomes" id="UP000267993">
    <property type="component" value="Chromosome"/>
</dbReference>
<dbReference type="Proteomes" id="UP000273443">
    <property type="component" value="Chromosome"/>
</dbReference>
<dbReference type="InterPro" id="IPR046945">
    <property type="entry name" value="RHMD-like"/>
</dbReference>
<dbReference type="GeneID" id="44130195"/>
<evidence type="ECO:0000313" key="7">
    <source>
        <dbReference type="EMBL" id="AKA79813.1"/>
    </source>
</evidence>
<protein>
    <submittedName>
        <fullName evidence="7 15">Mandelate racemase</fullName>
    </submittedName>
</protein>
<reference evidence="20 21" key="4">
    <citation type="journal article" date="2018" name="Proc. Natl. Acad. Sci. U.S.A.">
        <title>Nonmutational mechanism of inheritance in the Archaeon Sulfolobus solfataricus.</title>
        <authorList>
            <person name="Payne S."/>
            <person name="McCarthy S."/>
            <person name="Johnson T."/>
            <person name="North E."/>
            <person name="Blum P."/>
        </authorList>
    </citation>
    <scope>NUCLEOTIDE SEQUENCE [LARGE SCALE GENOMIC DNA]</scope>
    <source>
        <strain evidence="9 20">SARC-H</strain>
        <strain evidence="10 24">SARC-I</strain>
        <strain evidence="12 25">SARC-N</strain>
        <strain evidence="13 26">SARC-O</strain>
        <strain evidence="14 21">SUL120</strain>
        <strain evidence="8 22">SULG</strain>
        <strain evidence="11 23">SULM</strain>
    </source>
</reference>
<dbReference type="EMBL" id="CP011056">
    <property type="protein sequence ID" value="AKA77120.1"/>
    <property type="molecule type" value="Genomic_DNA"/>
</dbReference>
<dbReference type="PANTHER" id="PTHR13794">
    <property type="entry name" value="ENOLASE SUPERFAMILY, MANDELATE RACEMASE"/>
    <property type="match status" value="1"/>
</dbReference>
<dbReference type="GeneID" id="1454275"/>
<sequence length="378" mass="42932">MKVKPFSLSIPFNTEPPSDWKDAWDVQLYVKVEDEKDYGWGEALVAGSGIINSYLSIINDIAIPLLSRVELSEPIDVRTILEKILFSAGNCGVVSGAISAVEMALWSLKARKSNVELYKLIGDKIRDSVKVYASFPRFGKIDDVLIATRKSLERGFDLVKLHQSPSTVLAAVKAIRENYKEVKIAIDLNSPFDNLDVAKEFVDKVHKYEIEWIEEPLWPPNDYDLLSKLTEFSPIPIAAGENEYSLYGFKKLIESGITYLQPDIAKVGGVTKFLEILDLASKYKVRVLPHDRPDASPISLIYTLNIGLVKSQIEMVEYTIADFPNDLFYSLPKFKDGYISPPENLEVVERNIEKYSYKNRLRILHFSDLENKLMRKIT</sequence>
<dbReference type="Proteomes" id="UP000033085">
    <property type="component" value="Chromosome"/>
</dbReference>
<dbReference type="InterPro" id="IPR029017">
    <property type="entry name" value="Enolase-like_N"/>
</dbReference>
<reference evidence="19" key="2">
    <citation type="submission" date="2016-04" db="EMBL/GenBank/DDBJ databases">
        <authorList>
            <person name="Shah S.A."/>
            <person name="Garrett R.A."/>
        </authorList>
    </citation>
    <scope>NUCLEOTIDE SEQUENCE [LARGE SCALE GENOMIC DNA]</scope>
    <source>
        <strain evidence="19">ATCC 35091 / DSM 1616 / JCM 8930 / NBRC 15331 / P1</strain>
    </source>
</reference>
<dbReference type="InterPro" id="IPR029065">
    <property type="entry name" value="Enolase_C-like"/>
</dbReference>